<evidence type="ECO:0000313" key="11">
    <source>
        <dbReference type="Proteomes" id="UP000077684"/>
    </source>
</evidence>
<dbReference type="PANTHER" id="PTHR37984:SF5">
    <property type="entry name" value="PROTEIN NYNRIN-LIKE"/>
    <property type="match status" value="1"/>
</dbReference>
<evidence type="ECO:0000256" key="2">
    <source>
        <dbReference type="ARBA" id="ARBA00022695"/>
    </source>
</evidence>
<evidence type="ECO:0000256" key="3">
    <source>
        <dbReference type="ARBA" id="ARBA00022722"/>
    </source>
</evidence>
<dbReference type="GO" id="GO:0016787">
    <property type="term" value="F:hydrolase activity"/>
    <property type="evidence" value="ECO:0007669"/>
    <property type="project" value="UniProtKB-KW"/>
</dbReference>
<dbReference type="SUPFAM" id="SSF56672">
    <property type="entry name" value="DNA/RNA polymerases"/>
    <property type="match status" value="1"/>
</dbReference>
<evidence type="ECO:0000256" key="1">
    <source>
        <dbReference type="ARBA" id="ARBA00022679"/>
    </source>
</evidence>
<dbReference type="InterPro" id="IPR043502">
    <property type="entry name" value="DNA/RNA_pol_sf"/>
</dbReference>
<keyword evidence="2" id="KW-0548">Nucleotidyltransferase</keyword>
<keyword evidence="4" id="KW-0255">Endonuclease</keyword>
<evidence type="ECO:0008006" key="12">
    <source>
        <dbReference type="Google" id="ProtNLM"/>
    </source>
</evidence>
<comment type="caution">
    <text evidence="10">The sequence shown here is derived from an EMBL/GenBank/DDBJ whole genome shotgun (WGS) entry which is preliminary data.</text>
</comment>
<evidence type="ECO:0000256" key="5">
    <source>
        <dbReference type="ARBA" id="ARBA00022801"/>
    </source>
</evidence>
<evidence type="ECO:0000256" key="4">
    <source>
        <dbReference type="ARBA" id="ARBA00022759"/>
    </source>
</evidence>
<feature type="domain" description="Reverse transcriptase RNase H-like" evidence="8">
    <location>
        <begin position="246"/>
        <end position="306"/>
    </location>
</feature>
<evidence type="ECO:0000256" key="7">
    <source>
        <dbReference type="SAM" id="MobiDB-lite"/>
    </source>
</evidence>
<dbReference type="Proteomes" id="UP000077684">
    <property type="component" value="Unassembled WGS sequence"/>
</dbReference>
<dbReference type="EMBL" id="LWDE02000267">
    <property type="protein sequence ID" value="KAE8249732.1"/>
    <property type="molecule type" value="Genomic_DNA"/>
</dbReference>
<keyword evidence="6" id="KW-0695">RNA-directed DNA polymerase</keyword>
<dbReference type="Pfam" id="PF17917">
    <property type="entry name" value="RT_RNaseH"/>
    <property type="match status" value="1"/>
</dbReference>
<keyword evidence="11" id="KW-1185">Reference proteome</keyword>
<feature type="domain" description="Tf2-1-like SH3-like" evidence="9">
    <location>
        <begin position="52"/>
        <end position="105"/>
    </location>
</feature>
<protein>
    <recommendedName>
        <fullName evidence="12">Reverse transcriptase RNase H-like domain-containing protein</fullName>
    </recommendedName>
</protein>
<evidence type="ECO:0000259" key="9">
    <source>
        <dbReference type="Pfam" id="PF24626"/>
    </source>
</evidence>
<name>A0A8X7MVD8_9BASI</name>
<evidence type="ECO:0000256" key="6">
    <source>
        <dbReference type="ARBA" id="ARBA00022918"/>
    </source>
</evidence>
<reference evidence="10" key="2">
    <citation type="journal article" date="2019" name="IMA Fungus">
        <title>Genome sequencing and comparison of five Tilletia species to identify candidate genes for the detection of regulated species infecting wheat.</title>
        <authorList>
            <person name="Nguyen H.D.T."/>
            <person name="Sultana T."/>
            <person name="Kesanakurti P."/>
            <person name="Hambleton S."/>
        </authorList>
    </citation>
    <scope>NUCLEOTIDE SEQUENCE</scope>
    <source>
        <strain evidence="10">DAOMC 236426</strain>
    </source>
</reference>
<dbReference type="PANTHER" id="PTHR37984">
    <property type="entry name" value="PROTEIN CBG26694"/>
    <property type="match status" value="1"/>
</dbReference>
<keyword evidence="1" id="KW-0808">Transferase</keyword>
<organism evidence="10 11">
    <name type="scientific">Tilletia controversa</name>
    <name type="common">dwarf bunt fungus</name>
    <dbReference type="NCBI Taxonomy" id="13291"/>
    <lineage>
        <taxon>Eukaryota</taxon>
        <taxon>Fungi</taxon>
        <taxon>Dikarya</taxon>
        <taxon>Basidiomycota</taxon>
        <taxon>Ustilaginomycotina</taxon>
        <taxon>Exobasidiomycetes</taxon>
        <taxon>Tilletiales</taxon>
        <taxon>Tilletiaceae</taxon>
        <taxon>Tilletia</taxon>
    </lineage>
</organism>
<sequence>MDGSKLRMSITTASNFKLSLKGGIPEGLREARRRYDAKRASAPDLQVGMQAWIRLRDRPVPGTLTDKLDAKKLGPFAVIEVLSPHRVRLDLPSDLEIDPIFNIEQFDFMPTAVDPYAAVRSPSSSTIPESSATVDLPIVPAIVLDSVASDDALPLAPPTDNQDGPPPLEDVLSSASEVEDDLPPATMAVNGVSVRPRARKPPSTLREFQMGLVRPDMSPALKDALRGPLARPRLFSEDGQELLLTERPIAYLSRLTSPAETKLVAAELELVCFAWAFHKFAHLLEGAEVTIITDHSPMETMLRSNAATMYGPTITRCRALILPHLANLRFIYRPGPRHTNVDALSRLIPDQGRSASRGGDVLAIGQVVQ</sequence>
<keyword evidence="5" id="KW-0378">Hydrolase</keyword>
<dbReference type="InterPro" id="IPR041373">
    <property type="entry name" value="RT_RNaseH"/>
</dbReference>
<accession>A0A8X7MVD8</accession>
<evidence type="ECO:0000259" key="8">
    <source>
        <dbReference type="Pfam" id="PF17917"/>
    </source>
</evidence>
<reference evidence="10" key="1">
    <citation type="submission" date="2016-04" db="EMBL/GenBank/DDBJ databases">
        <authorList>
            <person name="Nguyen H.D."/>
            <person name="Samba Siva P."/>
            <person name="Cullis J."/>
            <person name="Levesque C.A."/>
            <person name="Hambleton S."/>
        </authorList>
    </citation>
    <scope>NUCLEOTIDE SEQUENCE</scope>
    <source>
        <strain evidence="10">DAOMC 236426</strain>
    </source>
</reference>
<dbReference type="GO" id="GO:0004519">
    <property type="term" value="F:endonuclease activity"/>
    <property type="evidence" value="ECO:0007669"/>
    <property type="project" value="UniProtKB-KW"/>
</dbReference>
<feature type="region of interest" description="Disordered" evidence="7">
    <location>
        <begin position="151"/>
        <end position="180"/>
    </location>
</feature>
<dbReference type="Pfam" id="PF24626">
    <property type="entry name" value="SH3_Tf2-1"/>
    <property type="match status" value="1"/>
</dbReference>
<proteinExistence type="predicted"/>
<gene>
    <name evidence="10" type="ORF">A4X06_0g3096</name>
</gene>
<dbReference type="GO" id="GO:0003964">
    <property type="term" value="F:RNA-directed DNA polymerase activity"/>
    <property type="evidence" value="ECO:0007669"/>
    <property type="project" value="UniProtKB-KW"/>
</dbReference>
<dbReference type="AlphaFoldDB" id="A0A8X7MVD8"/>
<evidence type="ECO:0000313" key="10">
    <source>
        <dbReference type="EMBL" id="KAE8249732.1"/>
    </source>
</evidence>
<keyword evidence="3" id="KW-0540">Nuclease</keyword>
<dbReference type="InterPro" id="IPR056924">
    <property type="entry name" value="SH3_Tf2-1"/>
</dbReference>
<dbReference type="InterPro" id="IPR050951">
    <property type="entry name" value="Retrovirus_Pol_polyprotein"/>
</dbReference>